<sequence>MLTNDHRARRVGRVYQRLALAVGAVEVWLRVCFPRLVWVLTAQGRERRALGAELRRVETDPEYAAEWRAELDEGVRQLRFERALEALVRDLADGGDPS</sequence>
<organism evidence="1 2">
    <name type="scientific">Streptomyces inusitatus</name>
    <dbReference type="NCBI Taxonomy" id="68221"/>
    <lineage>
        <taxon>Bacteria</taxon>
        <taxon>Bacillati</taxon>
        <taxon>Actinomycetota</taxon>
        <taxon>Actinomycetes</taxon>
        <taxon>Kitasatosporales</taxon>
        <taxon>Streptomycetaceae</taxon>
        <taxon>Streptomyces</taxon>
    </lineage>
</organism>
<dbReference type="EMBL" id="BMWG01000001">
    <property type="protein sequence ID" value="GGZ12286.1"/>
    <property type="molecule type" value="Genomic_DNA"/>
</dbReference>
<dbReference type="Proteomes" id="UP000630936">
    <property type="component" value="Unassembled WGS sequence"/>
</dbReference>
<protein>
    <submittedName>
        <fullName evidence="1">Uncharacterized protein</fullName>
    </submittedName>
</protein>
<name>A0A918PIM9_9ACTN</name>
<accession>A0A918PIM9</accession>
<keyword evidence="2" id="KW-1185">Reference proteome</keyword>
<gene>
    <name evidence="1" type="ORF">GCM10010387_00170</name>
</gene>
<reference evidence="1" key="2">
    <citation type="submission" date="2020-09" db="EMBL/GenBank/DDBJ databases">
        <authorList>
            <person name="Sun Q."/>
            <person name="Ohkuma M."/>
        </authorList>
    </citation>
    <scope>NUCLEOTIDE SEQUENCE</scope>
    <source>
        <strain evidence="1">JCM 4988</strain>
    </source>
</reference>
<dbReference type="AlphaFoldDB" id="A0A918PIM9"/>
<evidence type="ECO:0000313" key="2">
    <source>
        <dbReference type="Proteomes" id="UP000630936"/>
    </source>
</evidence>
<proteinExistence type="predicted"/>
<reference evidence="1" key="1">
    <citation type="journal article" date="2014" name="Int. J. Syst. Evol. Microbiol.">
        <title>Complete genome sequence of Corynebacterium casei LMG S-19264T (=DSM 44701T), isolated from a smear-ripened cheese.</title>
        <authorList>
            <consortium name="US DOE Joint Genome Institute (JGI-PGF)"/>
            <person name="Walter F."/>
            <person name="Albersmeier A."/>
            <person name="Kalinowski J."/>
            <person name="Ruckert C."/>
        </authorList>
    </citation>
    <scope>NUCLEOTIDE SEQUENCE</scope>
    <source>
        <strain evidence="1">JCM 4988</strain>
    </source>
</reference>
<comment type="caution">
    <text evidence="1">The sequence shown here is derived from an EMBL/GenBank/DDBJ whole genome shotgun (WGS) entry which is preliminary data.</text>
</comment>
<evidence type="ECO:0000313" key="1">
    <source>
        <dbReference type="EMBL" id="GGZ12286.1"/>
    </source>
</evidence>